<sequence>MRLTMNQRALTLASSPLHSFPHAAGSGSAKARSFHSPFRRRSTETVSIGYSGDVLKRLAIYSSSSLELSTSLELPLLPFESEEVLVPSESKMLHLYEARYLALLEESLLERKGLFVHFVMEPVLTDRSSSGTPFVAIYGCLVLIENIDRLDIGALVSIRGICRVSIVDLMQLEPYLRGIVMPIQDNAYNVVGEIESKVAMLRASLDDLHSLQIKLKAARHELLQTRARNALVWAEKEVYDDCDKAFIPNLAERLSFAALQPVSVIGFTSASVHTLGFMFCYRSILEERCSKSELFALQKEKLRAMDSRDTLDRLNVGIKVAKQNTALTAAKLAIQSLEI</sequence>
<dbReference type="Pfam" id="PF02190">
    <property type="entry name" value="LON_substr_bdg"/>
    <property type="match status" value="1"/>
</dbReference>
<protein>
    <recommendedName>
        <fullName evidence="1">Lon N-terminal domain-containing protein</fullName>
    </recommendedName>
</protein>
<proteinExistence type="predicted"/>
<reference evidence="2 3" key="1">
    <citation type="journal article" date="2021" name="Hortic Res">
        <title>Chromosome-scale assembly of the Dendrobium chrysotoxum genome enhances the understanding of orchid evolution.</title>
        <authorList>
            <person name="Zhang Y."/>
            <person name="Zhang G.Q."/>
            <person name="Zhang D."/>
            <person name="Liu X.D."/>
            <person name="Xu X.Y."/>
            <person name="Sun W.H."/>
            <person name="Yu X."/>
            <person name="Zhu X."/>
            <person name="Wang Z.W."/>
            <person name="Zhao X."/>
            <person name="Zhong W.Y."/>
            <person name="Chen H."/>
            <person name="Yin W.L."/>
            <person name="Huang T."/>
            <person name="Niu S.C."/>
            <person name="Liu Z.J."/>
        </authorList>
    </citation>
    <scope>NUCLEOTIDE SEQUENCE [LARGE SCALE GENOMIC DNA]</scope>
    <source>
        <strain evidence="2">Lindl</strain>
    </source>
</reference>
<evidence type="ECO:0000313" key="3">
    <source>
        <dbReference type="Proteomes" id="UP000775213"/>
    </source>
</evidence>
<feature type="domain" description="Lon N-terminal" evidence="1">
    <location>
        <begin position="73"/>
        <end position="214"/>
    </location>
</feature>
<dbReference type="PANTHER" id="PTHR46732:SF5">
    <property type="entry name" value="ATP-DEPENDENT PROTEASE LA (LON) DOMAIN PROTEIN"/>
    <property type="match status" value="1"/>
</dbReference>
<comment type="caution">
    <text evidence="2">The sequence shown here is derived from an EMBL/GenBank/DDBJ whole genome shotgun (WGS) entry which is preliminary data.</text>
</comment>
<dbReference type="Gene3D" id="2.30.130.40">
    <property type="entry name" value="LON domain-like"/>
    <property type="match status" value="1"/>
</dbReference>
<dbReference type="AlphaFoldDB" id="A0AAV7FLX4"/>
<dbReference type="Proteomes" id="UP000775213">
    <property type="component" value="Unassembled WGS sequence"/>
</dbReference>
<evidence type="ECO:0000313" key="2">
    <source>
        <dbReference type="EMBL" id="KAH0437050.1"/>
    </source>
</evidence>
<evidence type="ECO:0000259" key="1">
    <source>
        <dbReference type="Pfam" id="PF02190"/>
    </source>
</evidence>
<dbReference type="InterPro" id="IPR003111">
    <property type="entry name" value="Lon_prtase_N"/>
</dbReference>
<accession>A0AAV7FLX4</accession>
<gene>
    <name evidence="2" type="ORF">IEQ34_026313</name>
</gene>
<dbReference type="InterPro" id="IPR015947">
    <property type="entry name" value="PUA-like_sf"/>
</dbReference>
<dbReference type="EMBL" id="JAGFBR010000741">
    <property type="protein sequence ID" value="KAH0437050.1"/>
    <property type="molecule type" value="Genomic_DNA"/>
</dbReference>
<organism evidence="2 3">
    <name type="scientific">Dendrobium chrysotoxum</name>
    <name type="common">Orchid</name>
    <dbReference type="NCBI Taxonomy" id="161865"/>
    <lineage>
        <taxon>Eukaryota</taxon>
        <taxon>Viridiplantae</taxon>
        <taxon>Streptophyta</taxon>
        <taxon>Embryophyta</taxon>
        <taxon>Tracheophyta</taxon>
        <taxon>Spermatophyta</taxon>
        <taxon>Magnoliopsida</taxon>
        <taxon>Liliopsida</taxon>
        <taxon>Asparagales</taxon>
        <taxon>Orchidaceae</taxon>
        <taxon>Epidendroideae</taxon>
        <taxon>Malaxideae</taxon>
        <taxon>Dendrobiinae</taxon>
        <taxon>Dendrobium</taxon>
    </lineage>
</organism>
<keyword evidence="3" id="KW-1185">Reference proteome</keyword>
<dbReference type="InterPro" id="IPR046336">
    <property type="entry name" value="Lon_prtase_N_sf"/>
</dbReference>
<dbReference type="SUPFAM" id="SSF88697">
    <property type="entry name" value="PUA domain-like"/>
    <property type="match status" value="1"/>
</dbReference>
<name>A0AAV7FLX4_DENCH</name>
<dbReference type="PANTHER" id="PTHR46732">
    <property type="entry name" value="ATP-DEPENDENT PROTEASE LA (LON) DOMAIN PROTEIN"/>
    <property type="match status" value="1"/>
</dbReference>